<accession>A0ABS6YZV5</accession>
<feature type="transmembrane region" description="Helical" evidence="2">
    <location>
        <begin position="82"/>
        <end position="101"/>
    </location>
</feature>
<feature type="transmembrane region" description="Helical" evidence="2">
    <location>
        <begin position="33"/>
        <end position="51"/>
    </location>
</feature>
<gene>
    <name evidence="4" type="ORF">GPJ59_03710</name>
</gene>
<evidence type="ECO:0000313" key="5">
    <source>
        <dbReference type="Proteomes" id="UP000812013"/>
    </source>
</evidence>
<keyword evidence="3" id="KW-0732">Signal</keyword>
<evidence type="ECO:0000256" key="1">
    <source>
        <dbReference type="SAM" id="MobiDB-lite"/>
    </source>
</evidence>
<proteinExistence type="predicted"/>
<name>A0ABS6YZV5_9ACTN</name>
<dbReference type="RefSeq" id="WP_219664902.1">
    <property type="nucleotide sequence ID" value="NZ_WTFF01000012.1"/>
</dbReference>
<feature type="compositionally biased region" description="Low complexity" evidence="1">
    <location>
        <begin position="156"/>
        <end position="168"/>
    </location>
</feature>
<keyword evidence="2" id="KW-0472">Membrane</keyword>
<dbReference type="EMBL" id="WTFF01000012">
    <property type="protein sequence ID" value="MBW5481019.1"/>
    <property type="molecule type" value="Genomic_DNA"/>
</dbReference>
<feature type="signal peptide" evidence="3">
    <location>
        <begin position="1"/>
        <end position="25"/>
    </location>
</feature>
<comment type="caution">
    <text evidence="4">The sequence shown here is derived from an EMBL/GenBank/DDBJ whole genome shotgun (WGS) entry which is preliminary data.</text>
</comment>
<keyword evidence="5" id="KW-1185">Reference proteome</keyword>
<reference evidence="4 5" key="1">
    <citation type="submission" date="2019-12" db="EMBL/GenBank/DDBJ databases">
        <title>Genome sequence of Streptomyces bambusae.</title>
        <authorList>
            <person name="Bansal K."/>
            <person name="Choksket S."/>
            <person name="Korpole S."/>
            <person name="Patil P.B."/>
        </authorList>
    </citation>
    <scope>NUCLEOTIDE SEQUENCE [LARGE SCALE GENOMIC DNA]</scope>
    <source>
        <strain evidence="4 5">SK60</strain>
    </source>
</reference>
<keyword evidence="2" id="KW-0812">Transmembrane</keyword>
<feature type="chain" id="PRO_5045129014" description="PE-PGRS family protein" evidence="3">
    <location>
        <begin position="26"/>
        <end position="326"/>
    </location>
</feature>
<evidence type="ECO:0000313" key="4">
    <source>
        <dbReference type="EMBL" id="MBW5481019.1"/>
    </source>
</evidence>
<feature type="transmembrane region" description="Helical" evidence="2">
    <location>
        <begin position="58"/>
        <end position="76"/>
    </location>
</feature>
<protein>
    <recommendedName>
        <fullName evidence="6">PE-PGRS family protein</fullName>
    </recommendedName>
</protein>
<evidence type="ECO:0000256" key="2">
    <source>
        <dbReference type="SAM" id="Phobius"/>
    </source>
</evidence>
<sequence length="326" mass="31007">MTTAPRSATAAGPAAVTAISASAAAAPLRCARAAMFAAVCTALGAFGHAYMSGRDVPAGGLLAAFGLTAGAAWLAAGRRRGTASIAGALLAVQGVLHLVFADSQGAGVGVSAGTGAGAGAAGGHGGGGQGAHGGHAVAAANPSASAAHAGHHPHAAPEAASAAGPAETAGVAGPGGGVDLGGAAAPGGSADAAGLADLGGTADFGDLGGFADLAGLADLGMAGHGGFGMVGVHLLAALFCAFWLARGESAVFRLARALRALGVRVVGRVRIRVVAVRPAPPRVRRSRRYEPPRALRGAVHAHAVVRRGPPARATARATAPGRPACA</sequence>
<feature type="region of interest" description="Disordered" evidence="1">
    <location>
        <begin position="141"/>
        <end position="168"/>
    </location>
</feature>
<feature type="transmembrane region" description="Helical" evidence="2">
    <location>
        <begin position="226"/>
        <end position="245"/>
    </location>
</feature>
<dbReference type="Proteomes" id="UP000812013">
    <property type="component" value="Unassembled WGS sequence"/>
</dbReference>
<evidence type="ECO:0008006" key="6">
    <source>
        <dbReference type="Google" id="ProtNLM"/>
    </source>
</evidence>
<keyword evidence="2" id="KW-1133">Transmembrane helix</keyword>
<organism evidence="4 5">
    <name type="scientific">Streptomyces bambusae</name>
    <dbReference type="NCBI Taxonomy" id="1550616"/>
    <lineage>
        <taxon>Bacteria</taxon>
        <taxon>Bacillati</taxon>
        <taxon>Actinomycetota</taxon>
        <taxon>Actinomycetes</taxon>
        <taxon>Kitasatosporales</taxon>
        <taxon>Streptomycetaceae</taxon>
        <taxon>Streptomyces</taxon>
    </lineage>
</organism>
<evidence type="ECO:0000256" key="3">
    <source>
        <dbReference type="SAM" id="SignalP"/>
    </source>
</evidence>